<protein>
    <submittedName>
        <fullName evidence="2">Uncharacterized protein</fullName>
    </submittedName>
</protein>
<feature type="signal peptide" evidence="1">
    <location>
        <begin position="1"/>
        <end position="23"/>
    </location>
</feature>
<keyword evidence="3" id="KW-1185">Reference proteome</keyword>
<feature type="chain" id="PRO_5032507554" evidence="1">
    <location>
        <begin position="24"/>
        <end position="92"/>
    </location>
</feature>
<accession>A0A840TW75</accession>
<organism evidence="2 3">
    <name type="scientific">Rhabdobacter roseus</name>
    <dbReference type="NCBI Taxonomy" id="1655419"/>
    <lineage>
        <taxon>Bacteria</taxon>
        <taxon>Pseudomonadati</taxon>
        <taxon>Bacteroidota</taxon>
        <taxon>Cytophagia</taxon>
        <taxon>Cytophagales</taxon>
        <taxon>Cytophagaceae</taxon>
        <taxon>Rhabdobacter</taxon>
    </lineage>
</organism>
<reference evidence="2 3" key="1">
    <citation type="submission" date="2020-08" db="EMBL/GenBank/DDBJ databases">
        <title>Genomic Encyclopedia of Type Strains, Phase IV (KMG-IV): sequencing the most valuable type-strain genomes for metagenomic binning, comparative biology and taxonomic classification.</title>
        <authorList>
            <person name="Goeker M."/>
        </authorList>
    </citation>
    <scope>NUCLEOTIDE SEQUENCE [LARGE SCALE GENOMIC DNA]</scope>
    <source>
        <strain evidence="2 3">DSM 105074</strain>
    </source>
</reference>
<evidence type="ECO:0000256" key="1">
    <source>
        <dbReference type="SAM" id="SignalP"/>
    </source>
</evidence>
<sequence length="92" mass="10124">MKNILKNSIFALALISSATLASANNDKDSIRTAQPVKESPKTAQIEKVLPRYVATEDTQVLPQAKLRTLPTKRSYSPEQKAALVELSLQSTR</sequence>
<comment type="caution">
    <text evidence="2">The sequence shown here is derived from an EMBL/GenBank/DDBJ whole genome shotgun (WGS) entry which is preliminary data.</text>
</comment>
<proteinExistence type="predicted"/>
<dbReference type="EMBL" id="JACHGF010000007">
    <property type="protein sequence ID" value="MBB5285832.1"/>
    <property type="molecule type" value="Genomic_DNA"/>
</dbReference>
<keyword evidence="1" id="KW-0732">Signal</keyword>
<evidence type="ECO:0000313" key="2">
    <source>
        <dbReference type="EMBL" id="MBB5285832.1"/>
    </source>
</evidence>
<name>A0A840TW75_9BACT</name>
<dbReference type="Proteomes" id="UP000557307">
    <property type="component" value="Unassembled WGS sequence"/>
</dbReference>
<gene>
    <name evidence="2" type="ORF">HNQ92_003992</name>
</gene>
<dbReference type="AlphaFoldDB" id="A0A840TW75"/>
<dbReference type="RefSeq" id="WP_184176382.1">
    <property type="nucleotide sequence ID" value="NZ_JACHGF010000007.1"/>
</dbReference>
<evidence type="ECO:0000313" key="3">
    <source>
        <dbReference type="Proteomes" id="UP000557307"/>
    </source>
</evidence>